<dbReference type="PROSITE" id="PS50011">
    <property type="entry name" value="PROTEIN_KINASE_DOM"/>
    <property type="match status" value="1"/>
</dbReference>
<accession>B9SFF3</accession>
<proteinExistence type="predicted"/>
<evidence type="ECO:0000256" key="5">
    <source>
        <dbReference type="SAM" id="Phobius"/>
    </source>
</evidence>
<dbReference type="Pfam" id="PF08276">
    <property type="entry name" value="PAN_2"/>
    <property type="match status" value="1"/>
</dbReference>
<dbReference type="CDD" id="cd00028">
    <property type="entry name" value="B_lectin"/>
    <property type="match status" value="1"/>
</dbReference>
<evidence type="ECO:0000313" key="8">
    <source>
        <dbReference type="EMBL" id="EEF37741.1"/>
    </source>
</evidence>
<keyword evidence="4" id="KW-0067">ATP-binding</keyword>
<dbReference type="STRING" id="3988.B9SFF3"/>
<dbReference type="PROSITE" id="PS50927">
    <property type="entry name" value="BULB_LECTIN"/>
    <property type="match status" value="1"/>
</dbReference>
<dbReference type="AlphaFoldDB" id="B9SFF3"/>
<name>B9SFF3_RICCO</name>
<evidence type="ECO:0000256" key="4">
    <source>
        <dbReference type="PROSITE-ProRule" id="PRU10141"/>
    </source>
</evidence>
<dbReference type="PANTHER" id="PTHR32444">
    <property type="entry name" value="BULB-TYPE LECTIN DOMAIN-CONTAINING PROTEIN"/>
    <property type="match status" value="1"/>
</dbReference>
<dbReference type="EMBL" id="EQ973944">
    <property type="protein sequence ID" value="EEF37741.1"/>
    <property type="molecule type" value="Genomic_DNA"/>
</dbReference>
<dbReference type="eggNOG" id="ENOG502QSUU">
    <property type="taxonomic scope" value="Eukaryota"/>
</dbReference>
<dbReference type="SMART" id="SM00108">
    <property type="entry name" value="B_lectin"/>
    <property type="match status" value="1"/>
</dbReference>
<evidence type="ECO:0000256" key="3">
    <source>
        <dbReference type="ARBA" id="ARBA00023180"/>
    </source>
</evidence>
<evidence type="ECO:0000259" key="6">
    <source>
        <dbReference type="PROSITE" id="PS50011"/>
    </source>
</evidence>
<keyword evidence="5" id="KW-0472">Membrane</keyword>
<gene>
    <name evidence="8" type="ORF">RCOM_1096950</name>
</gene>
<dbReference type="Proteomes" id="UP000008311">
    <property type="component" value="Unassembled WGS sequence"/>
</dbReference>
<dbReference type="Pfam" id="PF01453">
    <property type="entry name" value="B_lectin"/>
    <property type="match status" value="1"/>
</dbReference>
<keyword evidence="3" id="KW-0325">Glycoprotein</keyword>
<sequence>MSFMVMAAVMTRKEQIENVPFCGKNTWENTYSTEVHYITPSQPLLPAQTLTSPGQIFELGFFSPNNPSNRYVGIWYKNITPHTVLWVANREKPVADSSASIKIDFDGNLNIMNGQNNSYWSTNISSPSNGSFAVLSDDGNAVCGLRQQVGLEIARFLSKLTMIHNLGVFVLDLHHRYHHKFSFGMGKNLIGEVDNGINRSMLELQGLCHSQNEEWSKGNWTRGCKRRVKLLCRSITSILRAPKGKANGFWKVSGIKLPDFSDNLKTEDANVCRQWCINNCSCNAYAFASGIDSVVWAGDSRRRLAEEKLLKAFIISLSAILIATILGLMAFGLCKRRTNQRVKRKGENPICMANTIDTSKKISLQHIKRSSLKEQESLELPILAFESILVATDNFNIANKLGQGGFGSIYKGTLKDGKDVAIKRLSSSSGQGIEEF</sequence>
<dbReference type="Gene3D" id="3.30.200.20">
    <property type="entry name" value="Phosphorylase Kinase, domain 1"/>
    <property type="match status" value="1"/>
</dbReference>
<feature type="binding site" evidence="4">
    <location>
        <position position="423"/>
    </location>
    <ligand>
        <name>ATP</name>
        <dbReference type="ChEBI" id="CHEBI:30616"/>
    </ligand>
</feature>
<reference evidence="9" key="1">
    <citation type="journal article" date="2010" name="Nat. Biotechnol.">
        <title>Draft genome sequence of the oilseed species Ricinus communis.</title>
        <authorList>
            <person name="Chan A.P."/>
            <person name="Crabtree J."/>
            <person name="Zhao Q."/>
            <person name="Lorenzi H."/>
            <person name="Orvis J."/>
            <person name="Puiu D."/>
            <person name="Melake-Berhan A."/>
            <person name="Jones K.M."/>
            <person name="Redman J."/>
            <person name="Chen G."/>
            <person name="Cahoon E.B."/>
            <person name="Gedil M."/>
            <person name="Stanke M."/>
            <person name="Haas B.J."/>
            <person name="Wortman J.R."/>
            <person name="Fraser-Liggett C.M."/>
            <person name="Ravel J."/>
            <person name="Rabinowicz P.D."/>
        </authorList>
    </citation>
    <scope>NUCLEOTIDE SEQUENCE [LARGE SCALE GENOMIC DNA]</scope>
    <source>
        <strain evidence="9">cv. Hale</strain>
    </source>
</reference>
<evidence type="ECO:0000313" key="9">
    <source>
        <dbReference type="Proteomes" id="UP000008311"/>
    </source>
</evidence>
<dbReference type="GO" id="GO:0004672">
    <property type="term" value="F:protein kinase activity"/>
    <property type="evidence" value="ECO:0007669"/>
    <property type="project" value="InterPro"/>
</dbReference>
<feature type="domain" description="Protein kinase" evidence="6">
    <location>
        <begin position="395"/>
        <end position="436"/>
    </location>
</feature>
<evidence type="ECO:0000259" key="7">
    <source>
        <dbReference type="PROSITE" id="PS50927"/>
    </source>
</evidence>
<feature type="domain" description="Bulb-type lectin" evidence="7">
    <location>
        <begin position="35"/>
        <end position="156"/>
    </location>
</feature>
<dbReference type="InParanoid" id="B9SFF3"/>
<dbReference type="InterPro" id="IPR036426">
    <property type="entry name" value="Bulb-type_lectin_dom_sf"/>
</dbReference>
<dbReference type="SUPFAM" id="SSF51110">
    <property type="entry name" value="alpha-D-mannose-specific plant lectins"/>
    <property type="match status" value="1"/>
</dbReference>
<keyword evidence="2" id="KW-1015">Disulfide bond</keyword>
<dbReference type="InterPro" id="IPR003609">
    <property type="entry name" value="Pan_app"/>
</dbReference>
<keyword evidence="4" id="KW-0547">Nucleotide-binding</keyword>
<keyword evidence="9" id="KW-1185">Reference proteome</keyword>
<keyword evidence="5" id="KW-1133">Transmembrane helix</keyword>
<dbReference type="GO" id="GO:0005524">
    <property type="term" value="F:ATP binding"/>
    <property type="evidence" value="ECO:0007669"/>
    <property type="project" value="UniProtKB-UniRule"/>
</dbReference>
<dbReference type="InterPro" id="IPR011009">
    <property type="entry name" value="Kinase-like_dom_sf"/>
</dbReference>
<dbReference type="InterPro" id="IPR000719">
    <property type="entry name" value="Prot_kinase_dom"/>
</dbReference>
<dbReference type="PROSITE" id="PS00107">
    <property type="entry name" value="PROTEIN_KINASE_ATP"/>
    <property type="match status" value="1"/>
</dbReference>
<protein>
    <submittedName>
        <fullName evidence="8">Uncharacterized protein</fullName>
    </submittedName>
</protein>
<dbReference type="InterPro" id="IPR017441">
    <property type="entry name" value="Protein_kinase_ATP_BS"/>
</dbReference>
<evidence type="ECO:0000256" key="2">
    <source>
        <dbReference type="ARBA" id="ARBA00023157"/>
    </source>
</evidence>
<dbReference type="PANTHER" id="PTHR32444:SF66">
    <property type="entry name" value="NON-SPECIFIC SERINE_THREONINE PROTEIN KINASE"/>
    <property type="match status" value="1"/>
</dbReference>
<evidence type="ECO:0000256" key="1">
    <source>
        <dbReference type="ARBA" id="ARBA00022729"/>
    </source>
</evidence>
<dbReference type="InterPro" id="IPR001480">
    <property type="entry name" value="Bulb-type_lectin_dom"/>
</dbReference>
<dbReference type="SUPFAM" id="SSF56112">
    <property type="entry name" value="Protein kinase-like (PK-like)"/>
    <property type="match status" value="1"/>
</dbReference>
<keyword evidence="1" id="KW-0732">Signal</keyword>
<dbReference type="Gene3D" id="2.90.10.10">
    <property type="entry name" value="Bulb-type lectin domain"/>
    <property type="match status" value="1"/>
</dbReference>
<feature type="transmembrane region" description="Helical" evidence="5">
    <location>
        <begin position="312"/>
        <end position="334"/>
    </location>
</feature>
<organism evidence="8 9">
    <name type="scientific">Ricinus communis</name>
    <name type="common">Castor bean</name>
    <dbReference type="NCBI Taxonomy" id="3988"/>
    <lineage>
        <taxon>Eukaryota</taxon>
        <taxon>Viridiplantae</taxon>
        <taxon>Streptophyta</taxon>
        <taxon>Embryophyta</taxon>
        <taxon>Tracheophyta</taxon>
        <taxon>Spermatophyta</taxon>
        <taxon>Magnoliopsida</taxon>
        <taxon>eudicotyledons</taxon>
        <taxon>Gunneridae</taxon>
        <taxon>Pentapetalae</taxon>
        <taxon>rosids</taxon>
        <taxon>fabids</taxon>
        <taxon>Malpighiales</taxon>
        <taxon>Euphorbiaceae</taxon>
        <taxon>Acalyphoideae</taxon>
        <taxon>Acalypheae</taxon>
        <taxon>Ricinus</taxon>
    </lineage>
</organism>
<keyword evidence="5" id="KW-0812">Transmembrane</keyword>